<keyword evidence="1" id="KW-0472">Membrane</keyword>
<evidence type="ECO:0000256" key="1">
    <source>
        <dbReference type="SAM" id="Phobius"/>
    </source>
</evidence>
<proteinExistence type="predicted"/>
<keyword evidence="1" id="KW-0812">Transmembrane</keyword>
<dbReference type="InterPro" id="IPR052948">
    <property type="entry name" value="Low_temp-induced_all0457"/>
</dbReference>
<evidence type="ECO:0000313" key="2">
    <source>
        <dbReference type="EMBL" id="WMT04136.1"/>
    </source>
</evidence>
<dbReference type="PANTHER" id="PTHR36109:SF2">
    <property type="entry name" value="MEMBRANE PROTEIN"/>
    <property type="match status" value="1"/>
</dbReference>
<keyword evidence="1" id="KW-1133">Transmembrane helix</keyword>
<reference evidence="2 3" key="1">
    <citation type="submission" date="2023-08" db="EMBL/GenBank/DDBJ databases">
        <title>The whole genome sequence of Lysobacter yananisis.</title>
        <authorList>
            <person name="Sun H."/>
        </authorList>
    </citation>
    <scope>NUCLEOTIDE SEQUENCE [LARGE SCALE GENOMIC DNA]</scope>
    <source>
        <strain evidence="2 3">SNNU513</strain>
    </source>
</reference>
<dbReference type="RefSeq" id="WP_309152628.1">
    <property type="nucleotide sequence ID" value="NZ_CP133568.1"/>
</dbReference>
<dbReference type="PANTHER" id="PTHR36109">
    <property type="entry name" value="MEMBRANE PROTEIN-RELATED"/>
    <property type="match status" value="1"/>
</dbReference>
<feature type="transmembrane region" description="Helical" evidence="1">
    <location>
        <begin position="88"/>
        <end position="110"/>
    </location>
</feature>
<gene>
    <name evidence="2" type="ORF">RDV84_04620</name>
</gene>
<feature type="transmembrane region" description="Helical" evidence="1">
    <location>
        <begin position="59"/>
        <end position="82"/>
    </location>
</feature>
<name>A0ABY9PD73_9GAMM</name>
<evidence type="ECO:0008006" key="4">
    <source>
        <dbReference type="Google" id="ProtNLM"/>
    </source>
</evidence>
<organism evidence="2 3">
    <name type="scientific">Lysobacter yananisis</name>
    <dbReference type="NCBI Taxonomy" id="1003114"/>
    <lineage>
        <taxon>Bacteria</taxon>
        <taxon>Pseudomonadati</taxon>
        <taxon>Pseudomonadota</taxon>
        <taxon>Gammaproteobacteria</taxon>
        <taxon>Lysobacterales</taxon>
        <taxon>Lysobacteraceae</taxon>
        <taxon>Lysobacter</taxon>
    </lineage>
</organism>
<dbReference type="Proteomes" id="UP001229313">
    <property type="component" value="Chromosome"/>
</dbReference>
<protein>
    <recommendedName>
        <fullName evidence="4">DUF1269 domain-containing protein</fullName>
    </recommendedName>
</protein>
<dbReference type="EMBL" id="CP133568">
    <property type="protein sequence ID" value="WMT04136.1"/>
    <property type="molecule type" value="Genomic_DNA"/>
</dbReference>
<keyword evidence="3" id="KW-1185">Reference proteome</keyword>
<sequence length="165" mass="17003">MIERRVYLARDIETVRKALALLRGEGIGDDAVSLVARSDIELERIADRHKQADTDFIPAAVRGAGVGGATGLLAGLAATVITPLGVTLAGAALVAAVGAAVGTWASALMGSSLPDPVRQRFDDEIAAGRILVLVDAPAQEQEHLRPVLETSGVQALDYAAPAAMS</sequence>
<accession>A0ABY9PD73</accession>
<evidence type="ECO:0000313" key="3">
    <source>
        <dbReference type="Proteomes" id="UP001229313"/>
    </source>
</evidence>